<name>A0A8S3EK77_9BILA</name>
<feature type="non-terminal residue" evidence="3">
    <location>
        <position position="1"/>
    </location>
</feature>
<dbReference type="EMBL" id="CAJOBJ010232771">
    <property type="protein sequence ID" value="CAF5058509.1"/>
    <property type="molecule type" value="Genomic_DNA"/>
</dbReference>
<comment type="caution">
    <text evidence="3">The sequence shown here is derived from an EMBL/GenBank/DDBJ whole genome shotgun (WGS) entry which is preliminary data.</text>
</comment>
<feature type="compositionally biased region" description="Low complexity" evidence="1">
    <location>
        <begin position="33"/>
        <end position="52"/>
    </location>
</feature>
<dbReference type="EMBL" id="CAJOBH010163278">
    <property type="protein sequence ID" value="CAF4886297.1"/>
    <property type="molecule type" value="Genomic_DNA"/>
</dbReference>
<proteinExistence type="predicted"/>
<feature type="region of interest" description="Disordered" evidence="1">
    <location>
        <begin position="1"/>
        <end position="55"/>
    </location>
</feature>
<evidence type="ECO:0000313" key="2">
    <source>
        <dbReference type="EMBL" id="CAF4886297.1"/>
    </source>
</evidence>
<dbReference type="Proteomes" id="UP000681720">
    <property type="component" value="Unassembled WGS sequence"/>
</dbReference>
<evidence type="ECO:0000313" key="4">
    <source>
        <dbReference type="Proteomes" id="UP000681720"/>
    </source>
</evidence>
<feature type="non-terminal residue" evidence="3">
    <location>
        <position position="77"/>
    </location>
</feature>
<gene>
    <name evidence="2" type="ORF">BYL167_LOCUS51564</name>
    <name evidence="3" type="ORF">GIL414_LOCUS60373</name>
</gene>
<evidence type="ECO:0000313" key="3">
    <source>
        <dbReference type="EMBL" id="CAF5058509.1"/>
    </source>
</evidence>
<dbReference type="Proteomes" id="UP000681967">
    <property type="component" value="Unassembled WGS sequence"/>
</dbReference>
<feature type="compositionally biased region" description="Polar residues" evidence="1">
    <location>
        <begin position="1"/>
        <end position="32"/>
    </location>
</feature>
<organism evidence="3 4">
    <name type="scientific">Rotaria magnacalcarata</name>
    <dbReference type="NCBI Taxonomy" id="392030"/>
    <lineage>
        <taxon>Eukaryota</taxon>
        <taxon>Metazoa</taxon>
        <taxon>Spiralia</taxon>
        <taxon>Gnathifera</taxon>
        <taxon>Rotifera</taxon>
        <taxon>Eurotatoria</taxon>
        <taxon>Bdelloidea</taxon>
        <taxon>Philodinida</taxon>
        <taxon>Philodinidae</taxon>
        <taxon>Rotaria</taxon>
    </lineage>
</organism>
<accession>A0A8S3EK77</accession>
<dbReference type="AlphaFoldDB" id="A0A8S3EK77"/>
<reference evidence="3" key="1">
    <citation type="submission" date="2021-02" db="EMBL/GenBank/DDBJ databases">
        <authorList>
            <person name="Nowell W R."/>
        </authorList>
    </citation>
    <scope>NUCLEOTIDE SEQUENCE</scope>
</reference>
<protein>
    <submittedName>
        <fullName evidence="3">Uncharacterized protein</fullName>
    </submittedName>
</protein>
<evidence type="ECO:0000256" key="1">
    <source>
        <dbReference type="SAM" id="MobiDB-lite"/>
    </source>
</evidence>
<sequence>LTSPNRHIRSQPQNRLSTTNIEIKNESDASLITTTTPTPTPTSTTTANTSSSIHEFDKENSLLQSHIPIQPSTSTLL</sequence>